<dbReference type="EMBL" id="QBLH01003625">
    <property type="protein sequence ID" value="TGZ37002.1"/>
    <property type="molecule type" value="Genomic_DNA"/>
</dbReference>
<sequence>MPRCGAGCPGHSARRLCHPVPDSGVRQYRDIAAWRRSRAPDGARTMHLASPVQARPGEP</sequence>
<reference evidence="2 3" key="1">
    <citation type="journal article" date="2019" name="Philos. Trans. R. Soc. Lond., B, Biol. Sci.">
        <title>Ant behaviour and brain gene expression of defending hosts depend on the ecological success of the intruding social parasite.</title>
        <authorList>
            <person name="Kaur R."/>
            <person name="Stoldt M."/>
            <person name="Jongepier E."/>
            <person name="Feldmeyer B."/>
            <person name="Menzel F."/>
            <person name="Bornberg-Bauer E."/>
            <person name="Foitzik S."/>
        </authorList>
    </citation>
    <scope>NUCLEOTIDE SEQUENCE [LARGE SCALE GENOMIC DNA]</scope>
    <source>
        <tissue evidence="2">Whole body</tissue>
    </source>
</reference>
<dbReference type="AlphaFoldDB" id="A0A4S2JLG0"/>
<comment type="caution">
    <text evidence="2">The sequence shown here is derived from an EMBL/GenBank/DDBJ whole genome shotgun (WGS) entry which is preliminary data.</text>
</comment>
<name>A0A4S2JLG0_9HYME</name>
<organism evidence="2 3">
    <name type="scientific">Temnothorax longispinosus</name>
    <dbReference type="NCBI Taxonomy" id="300112"/>
    <lineage>
        <taxon>Eukaryota</taxon>
        <taxon>Metazoa</taxon>
        <taxon>Ecdysozoa</taxon>
        <taxon>Arthropoda</taxon>
        <taxon>Hexapoda</taxon>
        <taxon>Insecta</taxon>
        <taxon>Pterygota</taxon>
        <taxon>Neoptera</taxon>
        <taxon>Endopterygota</taxon>
        <taxon>Hymenoptera</taxon>
        <taxon>Apocrita</taxon>
        <taxon>Aculeata</taxon>
        <taxon>Formicoidea</taxon>
        <taxon>Formicidae</taxon>
        <taxon>Myrmicinae</taxon>
        <taxon>Temnothorax</taxon>
    </lineage>
</organism>
<evidence type="ECO:0000313" key="3">
    <source>
        <dbReference type="Proteomes" id="UP000310200"/>
    </source>
</evidence>
<dbReference type="Proteomes" id="UP000310200">
    <property type="component" value="Unassembled WGS sequence"/>
</dbReference>
<protein>
    <submittedName>
        <fullName evidence="2">Uncharacterized protein</fullName>
    </submittedName>
</protein>
<evidence type="ECO:0000313" key="2">
    <source>
        <dbReference type="EMBL" id="TGZ37002.1"/>
    </source>
</evidence>
<gene>
    <name evidence="2" type="ORF">DBV15_11215</name>
</gene>
<keyword evidence="3" id="KW-1185">Reference proteome</keyword>
<accession>A0A4S2JLG0</accession>
<evidence type="ECO:0000256" key="1">
    <source>
        <dbReference type="SAM" id="MobiDB-lite"/>
    </source>
</evidence>
<proteinExistence type="predicted"/>
<feature type="region of interest" description="Disordered" evidence="1">
    <location>
        <begin position="38"/>
        <end position="59"/>
    </location>
</feature>
<dbReference type="STRING" id="300112.A0A4S2JLG0"/>